<dbReference type="AlphaFoldDB" id="A0A915MN45"/>
<evidence type="ECO:0000313" key="2">
    <source>
        <dbReference type="WBParaSite" id="scaffold4259_cov298.g7889"/>
    </source>
</evidence>
<proteinExistence type="predicted"/>
<protein>
    <submittedName>
        <fullName evidence="2">Protein phosphatase 1 regulatory subunit 35 C-terminal domain-containing protein</fullName>
    </submittedName>
</protein>
<accession>A0A915MN45</accession>
<dbReference type="WBParaSite" id="scaffold4259_cov298.g7889">
    <property type="protein sequence ID" value="scaffold4259_cov298.g7889"/>
    <property type="gene ID" value="scaffold4259_cov298.g7889"/>
</dbReference>
<reference evidence="2" key="1">
    <citation type="submission" date="2022-11" db="UniProtKB">
        <authorList>
            <consortium name="WormBaseParasite"/>
        </authorList>
    </citation>
    <scope>IDENTIFICATION</scope>
</reference>
<name>A0A915MN45_MELJA</name>
<organism evidence="1 2">
    <name type="scientific">Meloidogyne javanica</name>
    <name type="common">Root-knot nematode worm</name>
    <dbReference type="NCBI Taxonomy" id="6303"/>
    <lineage>
        <taxon>Eukaryota</taxon>
        <taxon>Metazoa</taxon>
        <taxon>Ecdysozoa</taxon>
        <taxon>Nematoda</taxon>
        <taxon>Chromadorea</taxon>
        <taxon>Rhabditida</taxon>
        <taxon>Tylenchina</taxon>
        <taxon>Tylenchomorpha</taxon>
        <taxon>Tylenchoidea</taxon>
        <taxon>Meloidogynidae</taxon>
        <taxon>Meloidogyninae</taxon>
        <taxon>Meloidogyne</taxon>
        <taxon>Meloidogyne incognita group</taxon>
    </lineage>
</organism>
<sequence length="152" mass="17406">METKLTNNVLTKYTPRGAIPTASSERMVLKKNLMGKQLSLPTKVTLPASSSKYISKNKSCRHMSVNNCLQPSPVIIRKDKALDKMLLSEKHLEEINGKNEILPKLDISENEEVLKKETVDAENYKIDRLPNNYHPLFPYDLIEIRSKKNEKI</sequence>
<keyword evidence="1" id="KW-1185">Reference proteome</keyword>
<evidence type="ECO:0000313" key="1">
    <source>
        <dbReference type="Proteomes" id="UP000887561"/>
    </source>
</evidence>
<dbReference type="Proteomes" id="UP000887561">
    <property type="component" value="Unplaced"/>
</dbReference>